<evidence type="ECO:0000313" key="1">
    <source>
        <dbReference type="EMBL" id="JAE06980.1"/>
    </source>
</evidence>
<dbReference type="AlphaFoldDB" id="A0A0A9F1R6"/>
<organism evidence="1">
    <name type="scientific">Arundo donax</name>
    <name type="common">Giant reed</name>
    <name type="synonym">Donax arundinaceus</name>
    <dbReference type="NCBI Taxonomy" id="35708"/>
    <lineage>
        <taxon>Eukaryota</taxon>
        <taxon>Viridiplantae</taxon>
        <taxon>Streptophyta</taxon>
        <taxon>Embryophyta</taxon>
        <taxon>Tracheophyta</taxon>
        <taxon>Spermatophyta</taxon>
        <taxon>Magnoliopsida</taxon>
        <taxon>Liliopsida</taxon>
        <taxon>Poales</taxon>
        <taxon>Poaceae</taxon>
        <taxon>PACMAD clade</taxon>
        <taxon>Arundinoideae</taxon>
        <taxon>Arundineae</taxon>
        <taxon>Arundo</taxon>
    </lineage>
</organism>
<reference evidence="1" key="1">
    <citation type="submission" date="2014-09" db="EMBL/GenBank/DDBJ databases">
        <authorList>
            <person name="Magalhaes I.L.F."/>
            <person name="Oliveira U."/>
            <person name="Santos F.R."/>
            <person name="Vidigal T.H.D.A."/>
            <person name="Brescovit A.D."/>
            <person name="Santos A.J."/>
        </authorList>
    </citation>
    <scope>NUCLEOTIDE SEQUENCE</scope>
    <source>
        <tissue evidence="1">Shoot tissue taken approximately 20 cm above the soil surface</tissue>
    </source>
</reference>
<proteinExistence type="predicted"/>
<reference evidence="1" key="2">
    <citation type="journal article" date="2015" name="Data Brief">
        <title>Shoot transcriptome of the giant reed, Arundo donax.</title>
        <authorList>
            <person name="Barrero R.A."/>
            <person name="Guerrero F.D."/>
            <person name="Moolhuijzen P."/>
            <person name="Goolsby J.A."/>
            <person name="Tidwell J."/>
            <person name="Bellgard S.E."/>
            <person name="Bellgard M.I."/>
        </authorList>
    </citation>
    <scope>NUCLEOTIDE SEQUENCE</scope>
    <source>
        <tissue evidence="1">Shoot tissue taken approximately 20 cm above the soil surface</tissue>
    </source>
</reference>
<accession>A0A0A9F1R6</accession>
<sequence length="43" mass="4927">MATTTNVARRWSSQIVPTINSQYANVLNNSGDRRLMDIYIFHA</sequence>
<protein>
    <submittedName>
        <fullName evidence="1">Uncharacterized protein</fullName>
    </submittedName>
</protein>
<name>A0A0A9F1R6_ARUDO</name>
<dbReference type="EMBL" id="GBRH01190916">
    <property type="protein sequence ID" value="JAE06980.1"/>
    <property type="molecule type" value="Transcribed_RNA"/>
</dbReference>